<name>C6HWV7_9BACT</name>
<gene>
    <name evidence="2" type="ORF">UBAL3_82700031</name>
</gene>
<dbReference type="EMBL" id="GG693871">
    <property type="protein sequence ID" value="EES52917.1"/>
    <property type="molecule type" value="Genomic_DNA"/>
</dbReference>
<evidence type="ECO:0000313" key="3">
    <source>
        <dbReference type="Proteomes" id="UP000009374"/>
    </source>
</evidence>
<evidence type="ECO:0000256" key="1">
    <source>
        <dbReference type="SAM" id="MobiDB-lite"/>
    </source>
</evidence>
<evidence type="ECO:0000313" key="2">
    <source>
        <dbReference type="EMBL" id="EES52917.1"/>
    </source>
</evidence>
<sequence length="82" mass="9165">MSQNVDRPSPCTSLFQANPLAKLTTRHPLKNILMNFLRFGSIMKGSLIYNRQDPEQKTMRRKAPRDGARTFTKGSGQSAASP</sequence>
<accession>C6HWV7</accession>
<proteinExistence type="predicted"/>
<organism evidence="2 3">
    <name type="scientific">Leptospirillum ferrodiazotrophum</name>
    <dbReference type="NCBI Taxonomy" id="412449"/>
    <lineage>
        <taxon>Bacteria</taxon>
        <taxon>Pseudomonadati</taxon>
        <taxon>Nitrospirota</taxon>
        <taxon>Nitrospiria</taxon>
        <taxon>Nitrospirales</taxon>
        <taxon>Nitrospiraceae</taxon>
        <taxon>Leptospirillum</taxon>
    </lineage>
</organism>
<dbReference type="Proteomes" id="UP000009374">
    <property type="component" value="Unassembled WGS sequence"/>
</dbReference>
<reference evidence="2 3" key="1">
    <citation type="journal article" date="2009" name="Appl. Environ. Microbiol.">
        <title>Community genomic and proteomic analyses of chemoautotrophic iron-oxidizing "Leptospirillum rubarum" (Group II) and "Leptospirillum ferrodiazotrophum" (Group III) bacteria in acid mine drainage biofilms.</title>
        <authorList>
            <person name="Goltsman D.S."/>
            <person name="Denef V.J."/>
            <person name="Singer S.W."/>
            <person name="VerBerkmoes N.C."/>
            <person name="Lefsrud M."/>
            <person name="Mueller R.S."/>
            <person name="Dick G.J."/>
            <person name="Sun C.L."/>
            <person name="Wheeler K.E."/>
            <person name="Zemla A."/>
            <person name="Baker B.J."/>
            <person name="Hauser L."/>
            <person name="Land M."/>
            <person name="Shah M.B."/>
            <person name="Thelen M.P."/>
            <person name="Hettich R.L."/>
            <person name="Banfield J.F."/>
        </authorList>
    </citation>
    <scope>NUCLEOTIDE SEQUENCE [LARGE SCALE GENOMIC DNA]</scope>
</reference>
<keyword evidence="3" id="KW-1185">Reference proteome</keyword>
<feature type="region of interest" description="Disordered" evidence="1">
    <location>
        <begin position="50"/>
        <end position="82"/>
    </location>
</feature>
<feature type="compositionally biased region" description="Basic and acidic residues" evidence="1">
    <location>
        <begin position="52"/>
        <end position="68"/>
    </location>
</feature>
<protein>
    <submittedName>
        <fullName evidence="2">Uncharacterized protein</fullName>
    </submittedName>
</protein>
<dbReference type="AlphaFoldDB" id="C6HWV7"/>
<feature type="compositionally biased region" description="Polar residues" evidence="1">
    <location>
        <begin position="72"/>
        <end position="82"/>
    </location>
</feature>